<dbReference type="EMBL" id="JAUEPN010000006">
    <property type="protein sequence ID" value="KAK3293587.1"/>
    <property type="molecule type" value="Genomic_DNA"/>
</dbReference>
<sequence>MCALRLRRLERLMNVAMGLYFIYLGWGLLGRLRTIAPDIPFTAHGATSKELQATCGAHGYLELLMEYHSDPITAFELLGLDPNARPFFPSENSQQPKDKWYQELHTLVDKRYSELMEVTEAARDQRGGRGDADPDKQYKAAITMCAELLAKDKSRRFYMKTFLPMLAATIRGKDRGCVWPLVQAFHRSQCEATWATMRRADELQAKVITTSDNCR</sequence>
<dbReference type="GeneID" id="87839427"/>
<protein>
    <submittedName>
        <fullName evidence="2">Uncharacterized protein</fullName>
    </submittedName>
</protein>
<keyword evidence="1" id="KW-1133">Transmembrane helix</keyword>
<name>A0AAE0HBM6_9PEZI</name>
<keyword evidence="3" id="KW-1185">Reference proteome</keyword>
<accession>A0AAE0HBM6</accession>
<proteinExistence type="predicted"/>
<evidence type="ECO:0000313" key="2">
    <source>
        <dbReference type="EMBL" id="KAK3293587.1"/>
    </source>
</evidence>
<keyword evidence="1" id="KW-0812">Transmembrane</keyword>
<evidence type="ECO:0000313" key="3">
    <source>
        <dbReference type="Proteomes" id="UP001278766"/>
    </source>
</evidence>
<comment type="caution">
    <text evidence="2">The sequence shown here is derived from an EMBL/GenBank/DDBJ whole genome shotgun (WGS) entry which is preliminary data.</text>
</comment>
<gene>
    <name evidence="2" type="ORF">B0H64DRAFT_376477</name>
</gene>
<dbReference type="AlphaFoldDB" id="A0AAE0HBM6"/>
<evidence type="ECO:0000256" key="1">
    <source>
        <dbReference type="SAM" id="Phobius"/>
    </source>
</evidence>
<keyword evidence="1" id="KW-0472">Membrane</keyword>
<reference evidence="2" key="2">
    <citation type="submission" date="2023-06" db="EMBL/GenBank/DDBJ databases">
        <authorList>
            <consortium name="Lawrence Berkeley National Laboratory"/>
            <person name="Haridas S."/>
            <person name="Hensen N."/>
            <person name="Bonometti L."/>
            <person name="Westerberg I."/>
            <person name="Brannstrom I.O."/>
            <person name="Guillou S."/>
            <person name="Cros-Aarteil S."/>
            <person name="Calhoun S."/>
            <person name="Kuo A."/>
            <person name="Mondo S."/>
            <person name="Pangilinan J."/>
            <person name="Riley R."/>
            <person name="Labutti K."/>
            <person name="Andreopoulos B."/>
            <person name="Lipzen A."/>
            <person name="Chen C."/>
            <person name="Yanf M."/>
            <person name="Daum C."/>
            <person name="Ng V."/>
            <person name="Clum A."/>
            <person name="Steindorff A."/>
            <person name="Ohm R."/>
            <person name="Martin F."/>
            <person name="Silar P."/>
            <person name="Natvig D."/>
            <person name="Lalanne C."/>
            <person name="Gautier V."/>
            <person name="Ament-Velasquez S.L."/>
            <person name="Kruys A."/>
            <person name="Hutchinson M.I."/>
            <person name="Powell A.J."/>
            <person name="Barry K."/>
            <person name="Miller A.N."/>
            <person name="Grigoriev I.V."/>
            <person name="Debuchy R."/>
            <person name="Gladieux P."/>
            <person name="Thoren M.H."/>
            <person name="Johannesson H."/>
        </authorList>
    </citation>
    <scope>NUCLEOTIDE SEQUENCE</scope>
    <source>
        <strain evidence="2">CBS 168.71</strain>
    </source>
</reference>
<feature type="transmembrane region" description="Helical" evidence="1">
    <location>
        <begin position="12"/>
        <end position="29"/>
    </location>
</feature>
<dbReference type="RefSeq" id="XP_062657101.1">
    <property type="nucleotide sequence ID" value="XM_062802479.1"/>
</dbReference>
<organism evidence="2 3">
    <name type="scientific">Chaetomium fimeti</name>
    <dbReference type="NCBI Taxonomy" id="1854472"/>
    <lineage>
        <taxon>Eukaryota</taxon>
        <taxon>Fungi</taxon>
        <taxon>Dikarya</taxon>
        <taxon>Ascomycota</taxon>
        <taxon>Pezizomycotina</taxon>
        <taxon>Sordariomycetes</taxon>
        <taxon>Sordariomycetidae</taxon>
        <taxon>Sordariales</taxon>
        <taxon>Chaetomiaceae</taxon>
        <taxon>Chaetomium</taxon>
    </lineage>
</organism>
<dbReference type="Proteomes" id="UP001278766">
    <property type="component" value="Unassembled WGS sequence"/>
</dbReference>
<reference evidence="2" key="1">
    <citation type="journal article" date="2023" name="Mol. Phylogenet. Evol.">
        <title>Genome-scale phylogeny and comparative genomics of the fungal order Sordariales.</title>
        <authorList>
            <person name="Hensen N."/>
            <person name="Bonometti L."/>
            <person name="Westerberg I."/>
            <person name="Brannstrom I.O."/>
            <person name="Guillou S."/>
            <person name="Cros-Aarteil S."/>
            <person name="Calhoun S."/>
            <person name="Haridas S."/>
            <person name="Kuo A."/>
            <person name="Mondo S."/>
            <person name="Pangilinan J."/>
            <person name="Riley R."/>
            <person name="LaButti K."/>
            <person name="Andreopoulos B."/>
            <person name="Lipzen A."/>
            <person name="Chen C."/>
            <person name="Yan M."/>
            <person name="Daum C."/>
            <person name="Ng V."/>
            <person name="Clum A."/>
            <person name="Steindorff A."/>
            <person name="Ohm R.A."/>
            <person name="Martin F."/>
            <person name="Silar P."/>
            <person name="Natvig D.O."/>
            <person name="Lalanne C."/>
            <person name="Gautier V."/>
            <person name="Ament-Velasquez S.L."/>
            <person name="Kruys A."/>
            <person name="Hutchinson M.I."/>
            <person name="Powell A.J."/>
            <person name="Barry K."/>
            <person name="Miller A.N."/>
            <person name="Grigoriev I.V."/>
            <person name="Debuchy R."/>
            <person name="Gladieux P."/>
            <person name="Hiltunen Thoren M."/>
            <person name="Johannesson H."/>
        </authorList>
    </citation>
    <scope>NUCLEOTIDE SEQUENCE</scope>
    <source>
        <strain evidence="2">CBS 168.71</strain>
    </source>
</reference>